<dbReference type="SUPFAM" id="SSF53335">
    <property type="entry name" value="S-adenosyl-L-methionine-dependent methyltransferases"/>
    <property type="match status" value="1"/>
</dbReference>
<dbReference type="EMBL" id="SAEB01000009">
    <property type="protein sequence ID" value="RVD83496.1"/>
    <property type="molecule type" value="Genomic_DNA"/>
</dbReference>
<sequence>MRICILRAAPGQGDDTHYSDIGLFTDRHTFEQRFINKDTIKPDLNLAAAENFDLYFNFLHWAWHGSTHKAAAVLAAKYIEYLAIPVIGLPIRILERCDLDTFGRFMLENVDIDIGQLQEENLMVGQEYSCTTIELDNTPIPLSPVPQIDTGVLSKLASRISSPSNSSLFNTIQKLAEDAFYANDLHGSFWCTFHFRVTVDAKPVLAGINPMPKTIFPFTSAPEACAVRESFPGSYRSLMQSLIASYFLKRNRNFEVFRKIGEEYDEVAPIYDDVTKGVYYDGVNTILKKYNFDGIVLDVACGTGLVARLHGNPHNLSRFIGMELSSQMRTECVRHGLYSTVLVGPMQRLLITYKDPVDHIICMGAFHFLDTNELSLVLSRAFQLARRSVTFTIDEIPNSYKKAQSTRGREYMAGFNHLDEVERYGTPVGWKLADRWRYLGWASPTTGDEVYSNVFRFEAL</sequence>
<dbReference type="InterPro" id="IPR029063">
    <property type="entry name" value="SAM-dependent_MTases_sf"/>
</dbReference>
<protein>
    <recommendedName>
        <fullName evidence="1">Methyltransferase domain-containing protein</fullName>
    </recommendedName>
</protein>
<proteinExistence type="predicted"/>
<dbReference type="VEuPathDB" id="FungiDB:DFL_007883"/>
<evidence type="ECO:0000259" key="1">
    <source>
        <dbReference type="Pfam" id="PF13649"/>
    </source>
</evidence>
<dbReference type="Proteomes" id="UP000283090">
    <property type="component" value="Unassembled WGS sequence"/>
</dbReference>
<dbReference type="InterPro" id="IPR041698">
    <property type="entry name" value="Methyltransf_25"/>
</dbReference>
<dbReference type="Pfam" id="PF13649">
    <property type="entry name" value="Methyltransf_25"/>
    <property type="match status" value="1"/>
</dbReference>
<dbReference type="OrthoDB" id="66144at2759"/>
<gene>
    <name evidence="2" type="ORF">DFL_007883</name>
</gene>
<dbReference type="GeneID" id="93590194"/>
<reference evidence="2 3" key="1">
    <citation type="submission" date="2019-01" db="EMBL/GenBank/DDBJ databases">
        <title>Intercellular communication is required for trap formation in the nematode-trapping fungus Duddingtonia flagrans.</title>
        <authorList>
            <person name="Youssar L."/>
            <person name="Wernet V."/>
            <person name="Hensel N."/>
            <person name="Hildebrandt H.-G."/>
            <person name="Fischer R."/>
        </authorList>
    </citation>
    <scope>NUCLEOTIDE SEQUENCE [LARGE SCALE GENOMIC DNA]</scope>
    <source>
        <strain evidence="2 3">CBS H-5679</strain>
    </source>
</reference>
<dbReference type="RefSeq" id="XP_067489040.1">
    <property type="nucleotide sequence ID" value="XM_067637532.1"/>
</dbReference>
<evidence type="ECO:0000313" key="2">
    <source>
        <dbReference type="EMBL" id="RVD83496.1"/>
    </source>
</evidence>
<organism evidence="2 3">
    <name type="scientific">Arthrobotrys flagrans</name>
    <name type="common">Nematode-trapping fungus</name>
    <name type="synonym">Trichothecium flagrans</name>
    <dbReference type="NCBI Taxonomy" id="97331"/>
    <lineage>
        <taxon>Eukaryota</taxon>
        <taxon>Fungi</taxon>
        <taxon>Dikarya</taxon>
        <taxon>Ascomycota</taxon>
        <taxon>Pezizomycotina</taxon>
        <taxon>Orbiliomycetes</taxon>
        <taxon>Orbiliales</taxon>
        <taxon>Orbiliaceae</taxon>
        <taxon>Arthrobotrys</taxon>
    </lineage>
</organism>
<dbReference type="CDD" id="cd02440">
    <property type="entry name" value="AdoMet_MTases"/>
    <property type="match status" value="1"/>
</dbReference>
<dbReference type="Gene3D" id="3.40.50.150">
    <property type="entry name" value="Vaccinia Virus protein VP39"/>
    <property type="match status" value="1"/>
</dbReference>
<keyword evidence="3" id="KW-1185">Reference proteome</keyword>
<feature type="domain" description="Methyltransferase" evidence="1">
    <location>
        <begin position="296"/>
        <end position="385"/>
    </location>
</feature>
<dbReference type="AlphaFoldDB" id="A0A436ZXM5"/>
<comment type="caution">
    <text evidence="2">The sequence shown here is derived from an EMBL/GenBank/DDBJ whole genome shotgun (WGS) entry which is preliminary data.</text>
</comment>
<evidence type="ECO:0000313" key="3">
    <source>
        <dbReference type="Proteomes" id="UP000283090"/>
    </source>
</evidence>
<name>A0A436ZXM5_ARTFL</name>
<accession>A0A436ZXM5</accession>